<dbReference type="PANTHER" id="PTHR37017">
    <property type="entry name" value="AB HYDROLASE-1 DOMAIN-CONTAINING PROTEIN-RELATED"/>
    <property type="match status" value="1"/>
</dbReference>
<feature type="domain" description="AB hydrolase-1" evidence="1">
    <location>
        <begin position="5"/>
        <end position="244"/>
    </location>
</feature>
<gene>
    <name evidence="2" type="ORF">CBYS24578_00007060</name>
</gene>
<dbReference type="InterPro" id="IPR000073">
    <property type="entry name" value="AB_hydrolase_1"/>
</dbReference>
<dbReference type="SUPFAM" id="SSF53474">
    <property type="entry name" value="alpha/beta-Hydrolases"/>
    <property type="match status" value="1"/>
</dbReference>
<dbReference type="InterPro" id="IPR052897">
    <property type="entry name" value="Sec-Metab_Biosynth_Hydrolase"/>
</dbReference>
<dbReference type="Gene3D" id="3.40.50.1820">
    <property type="entry name" value="alpha/beta hydrolase"/>
    <property type="match status" value="1"/>
</dbReference>
<evidence type="ECO:0000259" key="1">
    <source>
        <dbReference type="Pfam" id="PF12697"/>
    </source>
</evidence>
<dbReference type="OrthoDB" id="408373at2759"/>
<proteinExistence type="predicted"/>
<keyword evidence="3" id="KW-1185">Reference proteome</keyword>
<dbReference type="EMBL" id="CABFNO020001476">
    <property type="protein sequence ID" value="CAG9990815.1"/>
    <property type="molecule type" value="Genomic_DNA"/>
</dbReference>
<name>A0A9N9Y6G0_9HYPO</name>
<organism evidence="2 3">
    <name type="scientific">Clonostachys byssicola</name>
    <dbReference type="NCBI Taxonomy" id="160290"/>
    <lineage>
        <taxon>Eukaryota</taxon>
        <taxon>Fungi</taxon>
        <taxon>Dikarya</taxon>
        <taxon>Ascomycota</taxon>
        <taxon>Pezizomycotina</taxon>
        <taxon>Sordariomycetes</taxon>
        <taxon>Hypocreomycetidae</taxon>
        <taxon>Hypocreales</taxon>
        <taxon>Bionectriaceae</taxon>
        <taxon>Clonostachys</taxon>
    </lineage>
</organism>
<dbReference type="AlphaFoldDB" id="A0A9N9Y6G0"/>
<evidence type="ECO:0000313" key="3">
    <source>
        <dbReference type="Proteomes" id="UP000754883"/>
    </source>
</evidence>
<dbReference type="PANTHER" id="PTHR37017:SF13">
    <property type="entry name" value="AB HYDROLASE-1 DOMAIN-CONTAINING PROTEIN"/>
    <property type="match status" value="1"/>
</dbReference>
<comment type="caution">
    <text evidence="2">The sequence shown here is derived from an EMBL/GenBank/DDBJ whole genome shotgun (WGS) entry which is preliminary data.</text>
</comment>
<reference evidence="3" key="1">
    <citation type="submission" date="2019-06" db="EMBL/GenBank/DDBJ databases">
        <authorList>
            <person name="Broberg M."/>
        </authorList>
    </citation>
    <scope>NUCLEOTIDE SEQUENCE [LARGE SCALE GENOMIC DNA]</scope>
</reference>
<protein>
    <recommendedName>
        <fullName evidence="1">AB hydrolase-1 domain-containing protein</fullName>
    </recommendedName>
</protein>
<dbReference type="Proteomes" id="UP000754883">
    <property type="component" value="Unassembled WGS sequence"/>
</dbReference>
<sequence length="261" mass="28747">MKFTVVICPGAWPLLSFMEPLMEAFENRSHPAITSIVDTYPTSDPNVTVKVNPDSEYLRTKVLEPVLDTGADVVVFMHSYGGTYGASSLQGLSKEERQSKGLKGGIIATVQTAAFIAPTGATALDCMGVDRNNLPYWIEYDAETDMVGINKEYAKQVLFNDLPEDEAERLASLLPKQPMVCFTTPAHWDPYNDPYYKGKLGYIYTGADLIFPYEAQQMQVASAGIDHTYLLEGSSHSPHLEQPGHLADLVIDMVKNITGKC</sequence>
<accession>A0A9N9Y6G0</accession>
<evidence type="ECO:0000313" key="2">
    <source>
        <dbReference type="EMBL" id="CAG9990815.1"/>
    </source>
</evidence>
<dbReference type="InterPro" id="IPR029058">
    <property type="entry name" value="AB_hydrolase_fold"/>
</dbReference>
<reference evidence="2 3" key="2">
    <citation type="submission" date="2021-10" db="EMBL/GenBank/DDBJ databases">
        <authorList>
            <person name="Piombo E."/>
        </authorList>
    </citation>
    <scope>NUCLEOTIDE SEQUENCE [LARGE SCALE GENOMIC DNA]</scope>
</reference>
<dbReference type="Pfam" id="PF12697">
    <property type="entry name" value="Abhydrolase_6"/>
    <property type="match status" value="1"/>
</dbReference>